<dbReference type="AlphaFoldDB" id="A0A401HB70"/>
<gene>
    <name evidence="8" type="primary">rps19p</name>
    <name evidence="10" type="ORF">apy_14200</name>
</gene>
<evidence type="ECO:0000313" key="11">
    <source>
        <dbReference type="Proteomes" id="UP000291213"/>
    </source>
</evidence>
<dbReference type="InterPro" id="IPR023575">
    <property type="entry name" value="Ribosomal_uS19_SF"/>
</dbReference>
<dbReference type="Proteomes" id="UP000291213">
    <property type="component" value="Unassembled WGS sequence"/>
</dbReference>
<evidence type="ECO:0000256" key="8">
    <source>
        <dbReference type="HAMAP-Rule" id="MF_00531"/>
    </source>
</evidence>
<evidence type="ECO:0000256" key="5">
    <source>
        <dbReference type="ARBA" id="ARBA00022980"/>
    </source>
</evidence>
<evidence type="ECO:0000313" key="10">
    <source>
        <dbReference type="EMBL" id="GBF09695.1"/>
    </source>
</evidence>
<keyword evidence="5 8" id="KW-0689">Ribosomal protein</keyword>
<dbReference type="PROSITE" id="PS00323">
    <property type="entry name" value="RIBOSOMAL_S19"/>
    <property type="match status" value="1"/>
</dbReference>
<reference evidence="10 11" key="1">
    <citation type="submission" date="2017-02" db="EMBL/GenBank/DDBJ databases">
        <title>isolation and characterization of a novel temperate virus Aeropyrum globular virus 1 infecting hyperthermophilic archaeon Aeropyrum.</title>
        <authorList>
            <person name="Yumiya M."/>
            <person name="Yoshida T."/>
            <person name="Sako Y."/>
        </authorList>
    </citation>
    <scope>NUCLEOTIDE SEQUENCE [LARGE SCALE GENOMIC DNA]</scope>
    <source>
        <strain evidence="10 11">YK1-12-2013</strain>
    </source>
</reference>
<dbReference type="GO" id="GO:0019843">
    <property type="term" value="F:rRNA binding"/>
    <property type="evidence" value="ECO:0007669"/>
    <property type="project" value="UniProtKB-UniRule"/>
</dbReference>
<evidence type="ECO:0000256" key="6">
    <source>
        <dbReference type="ARBA" id="ARBA00023274"/>
    </source>
</evidence>
<dbReference type="InterPro" id="IPR002222">
    <property type="entry name" value="Ribosomal_uS19"/>
</dbReference>
<evidence type="ECO:0000256" key="7">
    <source>
        <dbReference type="ARBA" id="ARBA00035163"/>
    </source>
</evidence>
<dbReference type="SUPFAM" id="SSF54570">
    <property type="entry name" value="Ribosomal protein S19"/>
    <property type="match status" value="1"/>
</dbReference>
<protein>
    <recommendedName>
        <fullName evidence="7 8">Small ribosomal subunit protein uS19</fullName>
    </recommendedName>
</protein>
<sequence>MVEWGLIGWSLVRPSGGSVLAFEMRPEWKKFRYRGRTLEELLKMDIEELARLFPARQRRSLLRGLTPAQQKLLLKVRKIRRRLEEGRLKRPPVIRTHVRDMVILPEMVGLTIAVYNGKEFIPVKIVPEMIGHYLGEFSPTTRIVQHGEPGLKATRSSLHVASK</sequence>
<name>A0A401HB70_AERPX</name>
<keyword evidence="6 8" id="KW-0687">Ribonucleoprotein</keyword>
<dbReference type="InterPro" id="IPR005713">
    <property type="entry name" value="Ribosomal_uS19_euk/arc"/>
</dbReference>
<keyword evidence="3 8" id="KW-0699">rRNA-binding</keyword>
<evidence type="ECO:0000256" key="3">
    <source>
        <dbReference type="ARBA" id="ARBA00022730"/>
    </source>
</evidence>
<dbReference type="GO" id="GO:0000028">
    <property type="term" value="P:ribosomal small subunit assembly"/>
    <property type="evidence" value="ECO:0007669"/>
    <property type="project" value="TreeGrafter"/>
</dbReference>
<dbReference type="HAMAP" id="MF_00531">
    <property type="entry name" value="Ribosomal_uS19"/>
    <property type="match status" value="1"/>
</dbReference>
<accession>A0A401HB70</accession>
<dbReference type="PANTHER" id="PTHR11880:SF2">
    <property type="entry name" value="SMALL RIBOSOMAL SUBUNIT PROTEIN US19"/>
    <property type="match status" value="1"/>
</dbReference>
<dbReference type="Gene3D" id="3.30.860.10">
    <property type="entry name" value="30s Ribosomal Protein S19, Chain A"/>
    <property type="match status" value="1"/>
</dbReference>
<dbReference type="EMBL" id="BDMD01000082">
    <property type="protein sequence ID" value="GBF09695.1"/>
    <property type="molecule type" value="Genomic_DNA"/>
</dbReference>
<proteinExistence type="inferred from homology"/>
<dbReference type="PIRSF" id="PIRSF002144">
    <property type="entry name" value="Ribosomal_S19"/>
    <property type="match status" value="1"/>
</dbReference>
<organism evidence="10 11">
    <name type="scientific">Aeropyrum pernix</name>
    <dbReference type="NCBI Taxonomy" id="56636"/>
    <lineage>
        <taxon>Archaea</taxon>
        <taxon>Thermoproteota</taxon>
        <taxon>Thermoprotei</taxon>
        <taxon>Desulfurococcales</taxon>
        <taxon>Desulfurococcaceae</taxon>
        <taxon>Aeropyrum</taxon>
    </lineage>
</organism>
<dbReference type="GO" id="GO:0006412">
    <property type="term" value="P:translation"/>
    <property type="evidence" value="ECO:0007669"/>
    <property type="project" value="UniProtKB-UniRule"/>
</dbReference>
<dbReference type="NCBIfam" id="NF003121">
    <property type="entry name" value="PRK04038.1"/>
    <property type="match status" value="1"/>
</dbReference>
<dbReference type="Pfam" id="PF00203">
    <property type="entry name" value="Ribosomal_S19"/>
    <property type="match status" value="1"/>
</dbReference>
<dbReference type="FunFam" id="3.30.860.10:FF:000002">
    <property type="entry name" value="40S ribosomal protein S15"/>
    <property type="match status" value="1"/>
</dbReference>
<evidence type="ECO:0000256" key="9">
    <source>
        <dbReference type="RuleBase" id="RU003485"/>
    </source>
</evidence>
<dbReference type="PRINTS" id="PR00975">
    <property type="entry name" value="RIBOSOMALS19"/>
</dbReference>
<evidence type="ECO:0000256" key="2">
    <source>
        <dbReference type="ARBA" id="ARBA00007345"/>
    </source>
</evidence>
<dbReference type="InterPro" id="IPR020934">
    <property type="entry name" value="Ribosomal_uS19_CS"/>
</dbReference>
<evidence type="ECO:0000256" key="4">
    <source>
        <dbReference type="ARBA" id="ARBA00022884"/>
    </source>
</evidence>
<comment type="similarity">
    <text evidence="2 8 9">Belongs to the universal ribosomal protein uS19 family.</text>
</comment>
<dbReference type="PANTHER" id="PTHR11880">
    <property type="entry name" value="RIBOSOMAL PROTEIN S19P FAMILY MEMBER"/>
    <property type="match status" value="1"/>
</dbReference>
<comment type="caution">
    <text evidence="10">The sequence shown here is derived from an EMBL/GenBank/DDBJ whole genome shotgun (WGS) entry which is preliminary data.</text>
</comment>
<comment type="function">
    <text evidence="1 8">Protein S19 forms a complex with S13 that binds strongly to the 16S ribosomal RNA.</text>
</comment>
<evidence type="ECO:0000256" key="1">
    <source>
        <dbReference type="ARBA" id="ARBA00003239"/>
    </source>
</evidence>
<dbReference type="GO" id="GO:0022627">
    <property type="term" value="C:cytosolic small ribosomal subunit"/>
    <property type="evidence" value="ECO:0007669"/>
    <property type="project" value="UniProtKB-UniRule"/>
</dbReference>
<keyword evidence="4 8" id="KW-0694">RNA-binding</keyword>
<dbReference type="NCBIfam" id="TIGR01025">
    <property type="entry name" value="uS19_arch"/>
    <property type="match status" value="1"/>
</dbReference>
<dbReference type="GO" id="GO:0003735">
    <property type="term" value="F:structural constituent of ribosome"/>
    <property type="evidence" value="ECO:0007669"/>
    <property type="project" value="UniProtKB-UniRule"/>
</dbReference>